<dbReference type="RefSeq" id="WP_354641158.1">
    <property type="nucleotide sequence ID" value="NZ_CP159872.1"/>
</dbReference>
<dbReference type="GO" id="GO:0008610">
    <property type="term" value="P:lipid biosynthetic process"/>
    <property type="evidence" value="ECO:0007669"/>
    <property type="project" value="UniProtKB-ARBA"/>
</dbReference>
<dbReference type="AlphaFoldDB" id="A0AAU8JWK9"/>
<dbReference type="GO" id="GO:0043041">
    <property type="term" value="P:amino acid activation for nonribosomal peptide biosynthetic process"/>
    <property type="evidence" value="ECO:0007669"/>
    <property type="project" value="TreeGrafter"/>
</dbReference>
<gene>
    <name evidence="2" type="ORF">ABWK59_15445</name>
</gene>
<dbReference type="GO" id="GO:0005737">
    <property type="term" value="C:cytoplasm"/>
    <property type="evidence" value="ECO:0007669"/>
    <property type="project" value="TreeGrafter"/>
</dbReference>
<dbReference type="Gene3D" id="3.30.559.10">
    <property type="entry name" value="Chloramphenicol acetyltransferase-like domain"/>
    <property type="match status" value="1"/>
</dbReference>
<dbReference type="InterPro" id="IPR001242">
    <property type="entry name" value="Condensation_dom"/>
</dbReference>
<evidence type="ECO:0000259" key="1">
    <source>
        <dbReference type="Pfam" id="PF00668"/>
    </source>
</evidence>
<evidence type="ECO:0000313" key="2">
    <source>
        <dbReference type="EMBL" id="XCM80218.1"/>
    </source>
</evidence>
<name>A0AAU8JWK9_9ACTN</name>
<dbReference type="PANTHER" id="PTHR45527:SF1">
    <property type="entry name" value="FATTY ACID SYNTHASE"/>
    <property type="match status" value="1"/>
</dbReference>
<sequence>MLTSIRGYPVRPGLLVEWRLHPVVPGEPPEDPRAPSYMQEAHLRAVAFARTAGWGSPSWLAAAFELPGRARLDVLGSALQAWVGRHETLRTGFRFSADGLRRFTFGLQDVRLRATVVGEFTGPGSVNRYLEARFDEVTDPLDSWPPMLFAAVLRDDSTTVFAAFDHSNTDGYSIGLTAHEIPELYLATAEGRPHGLPEAGSHADYSAAEREAAAVVGPDHPAVAVWKEFLEADGGALPGFPLPLGVGPEEVPESTGRLEALATAEDSAAFEAVCKAATGGFLAGLLAAAAVAAQELGGQREFRTTVPVHTRSDSRWASSIGWYVNVMPVAFRPARTDGFAEVVLMAARAMRTATPALSAPGVRAWELVGTVPVLRFMVSFIDGRAVPGSEHWKSRNMSGLGKSPRGDHVFLWFHRTHEGLSVTVIHPHTKFAREQVRRYVDRIRQIVGEVAATGTCAVRPPSAGDGENMANASDG</sequence>
<dbReference type="InterPro" id="IPR023213">
    <property type="entry name" value="CAT-like_dom_sf"/>
</dbReference>
<dbReference type="GO" id="GO:0003824">
    <property type="term" value="F:catalytic activity"/>
    <property type="evidence" value="ECO:0007669"/>
    <property type="project" value="InterPro"/>
</dbReference>
<reference evidence="2" key="1">
    <citation type="submission" date="2024-06" db="EMBL/GenBank/DDBJ databases">
        <title>The genome sequences of Kitasatospora sp. strain HUAS MG31.</title>
        <authorList>
            <person name="Mo P."/>
        </authorList>
    </citation>
    <scope>NUCLEOTIDE SEQUENCE</scope>
    <source>
        <strain evidence="2">HUAS MG31</strain>
    </source>
</reference>
<dbReference type="EMBL" id="CP159872">
    <property type="protein sequence ID" value="XCM80218.1"/>
    <property type="molecule type" value="Genomic_DNA"/>
</dbReference>
<accession>A0AAU8JWK9</accession>
<dbReference type="GO" id="GO:0044550">
    <property type="term" value="P:secondary metabolite biosynthetic process"/>
    <property type="evidence" value="ECO:0007669"/>
    <property type="project" value="TreeGrafter"/>
</dbReference>
<dbReference type="KEGG" id="kcm:ABWK59_15445"/>
<feature type="domain" description="Condensation" evidence="1">
    <location>
        <begin position="60"/>
        <end position="356"/>
    </location>
</feature>
<dbReference type="Gene3D" id="3.30.559.30">
    <property type="entry name" value="Nonribosomal peptide synthetase, condensation domain"/>
    <property type="match status" value="1"/>
</dbReference>
<dbReference type="SUPFAM" id="SSF52777">
    <property type="entry name" value="CoA-dependent acyltransferases"/>
    <property type="match status" value="2"/>
</dbReference>
<organism evidence="2">
    <name type="scientific">Kitasatospora camelliae</name>
    <dbReference type="NCBI Taxonomy" id="3156397"/>
    <lineage>
        <taxon>Bacteria</taxon>
        <taxon>Bacillati</taxon>
        <taxon>Actinomycetota</taxon>
        <taxon>Actinomycetes</taxon>
        <taxon>Kitasatosporales</taxon>
        <taxon>Streptomycetaceae</taxon>
        <taxon>Kitasatospora</taxon>
    </lineage>
</organism>
<proteinExistence type="predicted"/>
<dbReference type="PANTHER" id="PTHR45527">
    <property type="entry name" value="NONRIBOSOMAL PEPTIDE SYNTHETASE"/>
    <property type="match status" value="1"/>
</dbReference>
<dbReference type="Pfam" id="PF00668">
    <property type="entry name" value="Condensation"/>
    <property type="match status" value="1"/>
</dbReference>
<dbReference type="GO" id="GO:0031177">
    <property type="term" value="F:phosphopantetheine binding"/>
    <property type="evidence" value="ECO:0007669"/>
    <property type="project" value="TreeGrafter"/>
</dbReference>
<protein>
    <submittedName>
        <fullName evidence="2">Condensation domain-containing protein</fullName>
    </submittedName>
</protein>